<accession>A0A382UGA9</accession>
<protein>
    <submittedName>
        <fullName evidence="1">Uncharacterized protein</fullName>
    </submittedName>
</protein>
<evidence type="ECO:0000313" key="1">
    <source>
        <dbReference type="EMBL" id="SVD33270.1"/>
    </source>
</evidence>
<feature type="non-terminal residue" evidence="1">
    <location>
        <position position="269"/>
    </location>
</feature>
<organism evidence="1">
    <name type="scientific">marine metagenome</name>
    <dbReference type="NCBI Taxonomy" id="408172"/>
    <lineage>
        <taxon>unclassified sequences</taxon>
        <taxon>metagenomes</taxon>
        <taxon>ecological metagenomes</taxon>
    </lineage>
</organism>
<name>A0A382UGA9_9ZZZZ</name>
<proteinExistence type="predicted"/>
<gene>
    <name evidence="1" type="ORF">METZ01_LOCUS386124</name>
</gene>
<reference evidence="1" key="1">
    <citation type="submission" date="2018-05" db="EMBL/GenBank/DDBJ databases">
        <authorList>
            <person name="Lanie J.A."/>
            <person name="Ng W.-L."/>
            <person name="Kazmierczak K.M."/>
            <person name="Andrzejewski T.M."/>
            <person name="Davidsen T.M."/>
            <person name="Wayne K.J."/>
            <person name="Tettelin H."/>
            <person name="Glass J.I."/>
            <person name="Rusch D."/>
            <person name="Podicherti R."/>
            <person name="Tsui H.-C.T."/>
            <person name="Winkler M.E."/>
        </authorList>
    </citation>
    <scope>NUCLEOTIDE SEQUENCE</scope>
</reference>
<dbReference type="EMBL" id="UINC01144015">
    <property type="protein sequence ID" value="SVD33270.1"/>
    <property type="molecule type" value="Genomic_DNA"/>
</dbReference>
<dbReference type="AlphaFoldDB" id="A0A382UGA9"/>
<sequence>MVIYRGAHMHVRLQALLAIAALFMASSLLFAQSSEPSRSTPWGDPDIGGVWDYWTFTPLERPDEFGERGTLTDEEAATFAQEANAEALARDLAAPPGDPGAYSQAVWTDRARATALTQASLIVDPPNGKIPALTSEALARGKSRLVSDGQPVRIRVGGFGTAGPEERGLAERCLLGFSTGPPLLPGGYNNNVQIFQTPDAIVLLVEMNHDVRVIPIDGRLRLNDDIRQWMGSSRGRWEGDTLVVDTTNFTDRTASFGITGLALGSAQEL</sequence>